<organism evidence="2 3">
    <name type="scientific">Tardibacter chloracetimidivorans</name>
    <dbReference type="NCBI Taxonomy" id="1921510"/>
    <lineage>
        <taxon>Bacteria</taxon>
        <taxon>Pseudomonadati</taxon>
        <taxon>Pseudomonadota</taxon>
        <taxon>Alphaproteobacteria</taxon>
        <taxon>Sphingomonadales</taxon>
        <taxon>Sphingomonadaceae</taxon>
        <taxon>Tardibacter</taxon>
    </lineage>
</organism>
<reference evidence="3" key="1">
    <citation type="submission" date="2016-11" db="EMBL/GenBank/DDBJ databases">
        <title>Complete Genome Sequence of alachlor-degrading Sphingomonas sp. strain JJ-A5.</title>
        <authorList>
            <person name="Lee H."/>
            <person name="Ka J.-O."/>
        </authorList>
    </citation>
    <scope>NUCLEOTIDE SEQUENCE [LARGE SCALE GENOMIC DNA]</scope>
    <source>
        <strain evidence="3">JJ-A5</strain>
    </source>
</reference>
<dbReference type="KEGG" id="sphj:BSL82_04735"/>
<evidence type="ECO:0000313" key="3">
    <source>
        <dbReference type="Proteomes" id="UP000182063"/>
    </source>
</evidence>
<dbReference type="Pfam" id="PF14534">
    <property type="entry name" value="DUF4440"/>
    <property type="match status" value="1"/>
</dbReference>
<dbReference type="OrthoDB" id="5146008at2"/>
<dbReference type="AlphaFoldDB" id="A0A1L3ZSU2"/>
<feature type="domain" description="DUF4440" evidence="1">
    <location>
        <begin position="10"/>
        <end position="116"/>
    </location>
</feature>
<dbReference type="InterPro" id="IPR027843">
    <property type="entry name" value="DUF4440"/>
</dbReference>
<sequence>MTDEQVVQAICEHERQRCAALVAKDILTLQNLIGTDLVHIHATGRIDDYQSYMEGVTTRLDFLSADRRSLAVRPYGHFAVATGELSQMVRIMSSGEVRDLQIATSQVWVWREGGWRQISFQATLLPTAE</sequence>
<dbReference type="STRING" id="1921510.BSL82_04735"/>
<keyword evidence="3" id="KW-1185">Reference proteome</keyword>
<name>A0A1L3ZSU2_9SPHN</name>
<dbReference type="InterPro" id="IPR032710">
    <property type="entry name" value="NTF2-like_dom_sf"/>
</dbReference>
<accession>A0A1L3ZSU2</accession>
<dbReference type="EMBL" id="CP018221">
    <property type="protein sequence ID" value="API58703.1"/>
    <property type="molecule type" value="Genomic_DNA"/>
</dbReference>
<proteinExistence type="predicted"/>
<gene>
    <name evidence="2" type="ORF">BSL82_04735</name>
</gene>
<dbReference type="SUPFAM" id="SSF54427">
    <property type="entry name" value="NTF2-like"/>
    <property type="match status" value="1"/>
</dbReference>
<protein>
    <recommendedName>
        <fullName evidence="1">DUF4440 domain-containing protein</fullName>
    </recommendedName>
</protein>
<evidence type="ECO:0000313" key="2">
    <source>
        <dbReference type="EMBL" id="API58703.1"/>
    </source>
</evidence>
<dbReference type="Proteomes" id="UP000182063">
    <property type="component" value="Chromosome"/>
</dbReference>
<evidence type="ECO:0000259" key="1">
    <source>
        <dbReference type="Pfam" id="PF14534"/>
    </source>
</evidence>
<dbReference type="RefSeq" id="WP_072596261.1">
    <property type="nucleotide sequence ID" value="NZ_CP018221.1"/>
</dbReference>
<dbReference type="Gene3D" id="3.10.450.50">
    <property type="match status" value="1"/>
</dbReference>